<gene>
    <name evidence="2" type="ORF">MUK42_26969</name>
</gene>
<dbReference type="Proteomes" id="UP001055439">
    <property type="component" value="Chromosome 2"/>
</dbReference>
<feature type="compositionally biased region" description="Low complexity" evidence="1">
    <location>
        <begin position="1"/>
        <end position="15"/>
    </location>
</feature>
<keyword evidence="3" id="KW-1185">Reference proteome</keyword>
<proteinExistence type="predicted"/>
<dbReference type="AlphaFoldDB" id="A0A9E7JML4"/>
<evidence type="ECO:0000313" key="3">
    <source>
        <dbReference type="Proteomes" id="UP001055439"/>
    </source>
</evidence>
<accession>A0A9E7JML4</accession>
<feature type="compositionally biased region" description="Polar residues" evidence="1">
    <location>
        <begin position="25"/>
        <end position="35"/>
    </location>
</feature>
<sequence length="35" mass="3736">MMRRTGTSPGRSGRATRTEGGGWASRTSTGRRLPS</sequence>
<dbReference type="OrthoDB" id="654716at2759"/>
<name>A0A9E7JML4_9LILI</name>
<organism evidence="2 3">
    <name type="scientific">Musa troglodytarum</name>
    <name type="common">fe'i banana</name>
    <dbReference type="NCBI Taxonomy" id="320322"/>
    <lineage>
        <taxon>Eukaryota</taxon>
        <taxon>Viridiplantae</taxon>
        <taxon>Streptophyta</taxon>
        <taxon>Embryophyta</taxon>
        <taxon>Tracheophyta</taxon>
        <taxon>Spermatophyta</taxon>
        <taxon>Magnoliopsida</taxon>
        <taxon>Liliopsida</taxon>
        <taxon>Zingiberales</taxon>
        <taxon>Musaceae</taxon>
        <taxon>Musa</taxon>
    </lineage>
</organism>
<reference evidence="2" key="1">
    <citation type="submission" date="2022-05" db="EMBL/GenBank/DDBJ databases">
        <title>The Musa troglodytarum L. genome provides insights into the mechanism of non-climacteric behaviour and enrichment of carotenoids.</title>
        <authorList>
            <person name="Wang J."/>
        </authorList>
    </citation>
    <scope>NUCLEOTIDE SEQUENCE</scope>
    <source>
        <tissue evidence="2">Leaf</tissue>
    </source>
</reference>
<feature type="region of interest" description="Disordered" evidence="1">
    <location>
        <begin position="1"/>
        <end position="35"/>
    </location>
</feature>
<evidence type="ECO:0000313" key="2">
    <source>
        <dbReference type="EMBL" id="URD86882.1"/>
    </source>
</evidence>
<evidence type="ECO:0000256" key="1">
    <source>
        <dbReference type="SAM" id="MobiDB-lite"/>
    </source>
</evidence>
<dbReference type="EMBL" id="CP097504">
    <property type="protein sequence ID" value="URD86882.1"/>
    <property type="molecule type" value="Genomic_DNA"/>
</dbReference>
<protein>
    <submittedName>
        <fullName evidence="2">Uncharacterized protein</fullName>
    </submittedName>
</protein>